<evidence type="ECO:0000256" key="8">
    <source>
        <dbReference type="ARBA" id="ARBA00022837"/>
    </source>
</evidence>
<evidence type="ECO:0000313" key="18">
    <source>
        <dbReference type="Proteomes" id="UP000051952"/>
    </source>
</evidence>
<feature type="transmembrane region" description="Helical" evidence="15">
    <location>
        <begin position="164"/>
        <end position="182"/>
    </location>
</feature>
<feature type="domain" description="Calcium uniporter protein C-terminal" evidence="16">
    <location>
        <begin position="54"/>
        <end position="216"/>
    </location>
</feature>
<gene>
    <name evidence="17" type="ORF">BSAL_74080</name>
</gene>
<evidence type="ECO:0000256" key="14">
    <source>
        <dbReference type="ARBA" id="ARBA00036634"/>
    </source>
</evidence>
<evidence type="ECO:0000256" key="3">
    <source>
        <dbReference type="ARBA" id="ARBA00022448"/>
    </source>
</evidence>
<evidence type="ECO:0000256" key="7">
    <source>
        <dbReference type="ARBA" id="ARBA00022792"/>
    </source>
</evidence>
<evidence type="ECO:0000256" key="1">
    <source>
        <dbReference type="ARBA" id="ARBA00004448"/>
    </source>
</evidence>
<evidence type="ECO:0000256" key="10">
    <source>
        <dbReference type="ARBA" id="ARBA00023065"/>
    </source>
</evidence>
<evidence type="ECO:0000259" key="16">
    <source>
        <dbReference type="Pfam" id="PF04678"/>
    </source>
</evidence>
<evidence type="ECO:0000256" key="6">
    <source>
        <dbReference type="ARBA" id="ARBA00022692"/>
    </source>
</evidence>
<dbReference type="Proteomes" id="UP000051952">
    <property type="component" value="Unassembled WGS sequence"/>
</dbReference>
<protein>
    <submittedName>
        <fullName evidence="17">Transmembrane protein, putative</fullName>
    </submittedName>
</protein>
<evidence type="ECO:0000256" key="15">
    <source>
        <dbReference type="SAM" id="Phobius"/>
    </source>
</evidence>
<keyword evidence="10" id="KW-0406">Ion transport</keyword>
<keyword evidence="7" id="KW-0999">Mitochondrion inner membrane</keyword>
<keyword evidence="18" id="KW-1185">Reference proteome</keyword>
<keyword evidence="9 15" id="KW-1133">Transmembrane helix</keyword>
<evidence type="ECO:0000256" key="12">
    <source>
        <dbReference type="ARBA" id="ARBA00023136"/>
    </source>
</evidence>
<organism evidence="17 18">
    <name type="scientific">Bodo saltans</name>
    <name type="common">Flagellated protozoan</name>
    <dbReference type="NCBI Taxonomy" id="75058"/>
    <lineage>
        <taxon>Eukaryota</taxon>
        <taxon>Discoba</taxon>
        <taxon>Euglenozoa</taxon>
        <taxon>Kinetoplastea</taxon>
        <taxon>Metakinetoplastina</taxon>
        <taxon>Eubodonida</taxon>
        <taxon>Bodonidae</taxon>
        <taxon>Bodo</taxon>
    </lineage>
</organism>
<name>A0A0S4IYH5_BODSA</name>
<sequence length="252" mass="28500">MMRSSPRVLSYEALSKKLRVRNHLSSCPVASISIDEFTHICTSAKRREDAMSDDEATKFLDSLHNARVVVRDDKRVFVHPIDVINRVHSHLGVPRLAAITVNDKMSTLSNDINESAKKSAAPTEATAVWRNRFWGAVAVGSGAQMSVLSYLTFVTYGWDVMEPACYFITCATSVAFYVYFLLYRREQSLQQVDENIIPVVLEKKHRESGVNSKRWIESLDAFDSLRKADEIGTYAASREFQEWLSCSPNPVK</sequence>
<dbReference type="EMBL" id="CYKH01000639">
    <property type="protein sequence ID" value="CUG08523.1"/>
    <property type="molecule type" value="Genomic_DNA"/>
</dbReference>
<evidence type="ECO:0000256" key="2">
    <source>
        <dbReference type="ARBA" id="ARBA00005653"/>
    </source>
</evidence>
<evidence type="ECO:0000256" key="5">
    <source>
        <dbReference type="ARBA" id="ARBA00022673"/>
    </source>
</evidence>
<dbReference type="GO" id="GO:1990246">
    <property type="term" value="C:uniplex complex"/>
    <property type="evidence" value="ECO:0007669"/>
    <property type="project" value="TreeGrafter"/>
</dbReference>
<dbReference type="VEuPathDB" id="TriTrypDB:BSAL_74080"/>
<evidence type="ECO:0000256" key="13">
    <source>
        <dbReference type="ARBA" id="ARBA00023303"/>
    </source>
</evidence>
<keyword evidence="11" id="KW-0496">Mitochondrion</keyword>
<keyword evidence="6 15" id="KW-0812">Transmembrane</keyword>
<dbReference type="OMA" id="ISHTRAH"/>
<keyword evidence="12 15" id="KW-0472">Membrane</keyword>
<proteinExistence type="inferred from homology"/>
<evidence type="ECO:0000256" key="9">
    <source>
        <dbReference type="ARBA" id="ARBA00022989"/>
    </source>
</evidence>
<reference evidence="18" key="1">
    <citation type="submission" date="2015-09" db="EMBL/GenBank/DDBJ databases">
        <authorList>
            <consortium name="Pathogen Informatics"/>
        </authorList>
    </citation>
    <scope>NUCLEOTIDE SEQUENCE [LARGE SCALE GENOMIC DNA]</scope>
    <source>
        <strain evidence="18">Lake Konstanz</strain>
    </source>
</reference>
<keyword evidence="13" id="KW-0407">Ion channel</keyword>
<comment type="similarity">
    <text evidence="2">Belongs to the MCU (TC 1.A.77) family.</text>
</comment>
<dbReference type="PANTHER" id="PTHR13462">
    <property type="entry name" value="CALCIUM UNIPORTER PROTEIN, MITOCHONDRIAL"/>
    <property type="match status" value="1"/>
</dbReference>
<accession>A0A0S4IYH5</accession>
<evidence type="ECO:0000256" key="11">
    <source>
        <dbReference type="ARBA" id="ARBA00023128"/>
    </source>
</evidence>
<comment type="subcellular location">
    <subcellularLocation>
        <location evidence="1">Mitochondrion inner membrane</location>
        <topology evidence="1">Multi-pass membrane protein</topology>
    </subcellularLocation>
</comment>
<dbReference type="AlphaFoldDB" id="A0A0S4IYH5"/>
<dbReference type="OrthoDB" id="278338at2759"/>
<feature type="transmembrane region" description="Helical" evidence="15">
    <location>
        <begin position="133"/>
        <end position="158"/>
    </location>
</feature>
<dbReference type="PANTHER" id="PTHR13462:SF10">
    <property type="entry name" value="CALCIUM UNIPORTER PROTEIN, MITOCHONDRIAL"/>
    <property type="match status" value="1"/>
</dbReference>
<evidence type="ECO:0000256" key="4">
    <source>
        <dbReference type="ARBA" id="ARBA00022568"/>
    </source>
</evidence>
<dbReference type="GO" id="GO:0051560">
    <property type="term" value="P:mitochondrial calcium ion homeostasis"/>
    <property type="evidence" value="ECO:0007669"/>
    <property type="project" value="InterPro"/>
</dbReference>
<keyword evidence="3" id="KW-0813">Transport</keyword>
<dbReference type="GO" id="GO:0036444">
    <property type="term" value="P:calcium import into the mitochondrion"/>
    <property type="evidence" value="ECO:0007669"/>
    <property type="project" value="TreeGrafter"/>
</dbReference>
<keyword evidence="4" id="KW-0109">Calcium transport</keyword>
<keyword evidence="5" id="KW-0107">Calcium channel</keyword>
<comment type="catalytic activity">
    <reaction evidence="14">
        <text>Ca(2+)(in) = Ca(2+)(out)</text>
        <dbReference type="Rhea" id="RHEA:29671"/>
        <dbReference type="ChEBI" id="CHEBI:29108"/>
    </reaction>
</comment>
<keyword evidence="8" id="KW-0106">Calcium</keyword>
<dbReference type="InterPro" id="IPR006769">
    <property type="entry name" value="MCU_C"/>
</dbReference>
<dbReference type="Pfam" id="PF04678">
    <property type="entry name" value="MCU"/>
    <property type="match status" value="1"/>
</dbReference>
<dbReference type="GO" id="GO:0015292">
    <property type="term" value="F:uniporter activity"/>
    <property type="evidence" value="ECO:0007669"/>
    <property type="project" value="TreeGrafter"/>
</dbReference>
<evidence type="ECO:0000313" key="17">
    <source>
        <dbReference type="EMBL" id="CUG08523.1"/>
    </source>
</evidence>
<dbReference type="GO" id="GO:0005262">
    <property type="term" value="F:calcium channel activity"/>
    <property type="evidence" value="ECO:0007669"/>
    <property type="project" value="UniProtKB-KW"/>
</dbReference>
<dbReference type="InterPro" id="IPR039055">
    <property type="entry name" value="MCU_fam"/>
</dbReference>